<name>A0A1E4RCX6_9ASCO</name>
<reference evidence="2" key="1">
    <citation type="submission" date="2016-05" db="EMBL/GenBank/DDBJ databases">
        <title>Comparative genomics of biotechnologically important yeasts.</title>
        <authorList>
            <consortium name="DOE Joint Genome Institute"/>
            <person name="Riley R."/>
            <person name="Haridas S."/>
            <person name="Wolfe K.H."/>
            <person name="Lopes M.R."/>
            <person name="Hittinger C.T."/>
            <person name="Goker M."/>
            <person name="Salamov A."/>
            <person name="Wisecaver J."/>
            <person name="Long T.M."/>
            <person name="Aerts A.L."/>
            <person name="Barry K."/>
            <person name="Choi C."/>
            <person name="Clum A."/>
            <person name="Coughlan A.Y."/>
            <person name="Deshpande S."/>
            <person name="Douglass A.P."/>
            <person name="Hanson S.J."/>
            <person name="Klenk H.-P."/>
            <person name="Labutti K."/>
            <person name="Lapidus A."/>
            <person name="Lindquist E."/>
            <person name="Lipzen A."/>
            <person name="Meier-Kolthoff J.P."/>
            <person name="Ohm R.A."/>
            <person name="Otillar R.P."/>
            <person name="Pangilinan J."/>
            <person name="Peng Y."/>
            <person name="Rokas A."/>
            <person name="Rosa C.A."/>
            <person name="Scheuner C."/>
            <person name="Sibirny A.A."/>
            <person name="Slot J.C."/>
            <person name="Stielow J.B."/>
            <person name="Sun H."/>
            <person name="Kurtzman C.P."/>
            <person name="Blackwell M."/>
            <person name="Grigoriev I.V."/>
            <person name="Jeffries T.W."/>
        </authorList>
    </citation>
    <scope>NUCLEOTIDE SEQUENCE [LARGE SCALE GENOMIC DNA]</scope>
    <source>
        <strain evidence="2">NRRL Y-1933</strain>
    </source>
</reference>
<sequence length="99" mass="11384">MSSPGAKAITVLAVIGVGWYTGVKFWQPLIIEQLRKDGNLRDDVYIHDTSDTPKSWEDVRAKWKSVVNPEKPDPIKDEKMIQDFKNDEKKVIENSRNNN</sequence>
<dbReference type="GeneID" id="30993627"/>
<dbReference type="RefSeq" id="XP_020074052.1">
    <property type="nucleotide sequence ID" value="XM_020219077.1"/>
</dbReference>
<organism evidence="1 2">
    <name type="scientific">Hyphopichia burtonii NRRL Y-1933</name>
    <dbReference type="NCBI Taxonomy" id="984485"/>
    <lineage>
        <taxon>Eukaryota</taxon>
        <taxon>Fungi</taxon>
        <taxon>Dikarya</taxon>
        <taxon>Ascomycota</taxon>
        <taxon>Saccharomycotina</taxon>
        <taxon>Pichiomycetes</taxon>
        <taxon>Debaryomycetaceae</taxon>
        <taxon>Hyphopichia</taxon>
    </lineage>
</organism>
<accession>A0A1E4RCX6</accession>
<gene>
    <name evidence="1" type="ORF">HYPBUDRAFT_114862</name>
</gene>
<keyword evidence="2" id="KW-1185">Reference proteome</keyword>
<dbReference type="OrthoDB" id="4080273at2759"/>
<evidence type="ECO:0000313" key="1">
    <source>
        <dbReference type="EMBL" id="ODV64985.1"/>
    </source>
</evidence>
<dbReference type="AlphaFoldDB" id="A0A1E4RCX6"/>
<protein>
    <submittedName>
        <fullName evidence="1">Uncharacterized protein</fullName>
    </submittedName>
</protein>
<dbReference type="Proteomes" id="UP000095085">
    <property type="component" value="Unassembled WGS sequence"/>
</dbReference>
<dbReference type="EMBL" id="KV454546">
    <property type="protein sequence ID" value="ODV64985.1"/>
    <property type="molecule type" value="Genomic_DNA"/>
</dbReference>
<proteinExistence type="predicted"/>
<evidence type="ECO:0000313" key="2">
    <source>
        <dbReference type="Proteomes" id="UP000095085"/>
    </source>
</evidence>